<keyword evidence="6 9" id="KW-0863">Zinc-finger</keyword>
<keyword evidence="4" id="KW-0479">Metal-binding</keyword>
<dbReference type="PROSITE" id="PS50089">
    <property type="entry name" value="ZF_RING_2"/>
    <property type="match status" value="1"/>
</dbReference>
<dbReference type="PANTHER" id="PTHR11685">
    <property type="entry name" value="RBR FAMILY RING FINGER AND IBR DOMAIN-CONTAINING"/>
    <property type="match status" value="1"/>
</dbReference>
<dbReference type="Gene3D" id="3.30.40.10">
    <property type="entry name" value="Zinc/RING finger domain, C3HC4 (zinc finger)"/>
    <property type="match status" value="1"/>
</dbReference>
<evidence type="ECO:0000256" key="7">
    <source>
        <dbReference type="ARBA" id="ARBA00022786"/>
    </source>
</evidence>
<gene>
    <name evidence="13" type="ORF">FB567DRAFT_406090</name>
</gene>
<evidence type="ECO:0000256" key="4">
    <source>
        <dbReference type="ARBA" id="ARBA00022723"/>
    </source>
</evidence>
<sequence>LREIDGNLGTPKRQQKYGRGKTSSDSKRSRDSGHPRLRKADERSRDHSRHSEQHQSKTRTSQTSARHKKRHATRECVICTDIRPVHRFPDRAPTSQCTHASSACRHCLRTWIQSEFSTKIWNEINCPVCAERMQYDDMQEFAPRDVFRRYDKLTTKAVYDSIPNYRWCITKGCKSGQVHPPGTSRFRCQACRKSHCVVHLTAWHKGETCAEYDYRTNKHIKKQEEAASKKIIADTTKKCPGCKRSIEKSYGCDHMTCSKCKHEFCWECLAPY</sequence>
<dbReference type="EC" id="2.3.2.31" evidence="2"/>
<dbReference type="OrthoDB" id="1431934at2759"/>
<feature type="compositionally biased region" description="Basic and acidic residues" evidence="10">
    <location>
        <begin position="22"/>
        <end position="55"/>
    </location>
</feature>
<keyword evidence="8" id="KW-0862">Zinc</keyword>
<feature type="non-terminal residue" evidence="13">
    <location>
        <position position="272"/>
    </location>
</feature>
<name>A0A8K0R0J1_9PLEO</name>
<evidence type="ECO:0000256" key="10">
    <source>
        <dbReference type="SAM" id="MobiDB-lite"/>
    </source>
</evidence>
<dbReference type="GO" id="GO:0016567">
    <property type="term" value="P:protein ubiquitination"/>
    <property type="evidence" value="ECO:0007669"/>
    <property type="project" value="InterPro"/>
</dbReference>
<dbReference type="InterPro" id="IPR044066">
    <property type="entry name" value="TRIAD_supradom"/>
</dbReference>
<proteinExistence type="predicted"/>
<dbReference type="GO" id="GO:0008270">
    <property type="term" value="F:zinc ion binding"/>
    <property type="evidence" value="ECO:0007669"/>
    <property type="project" value="UniProtKB-KW"/>
</dbReference>
<evidence type="ECO:0000259" key="11">
    <source>
        <dbReference type="PROSITE" id="PS50089"/>
    </source>
</evidence>
<evidence type="ECO:0000256" key="6">
    <source>
        <dbReference type="ARBA" id="ARBA00022771"/>
    </source>
</evidence>
<evidence type="ECO:0000256" key="9">
    <source>
        <dbReference type="PROSITE-ProRule" id="PRU00175"/>
    </source>
</evidence>
<keyword evidence="5" id="KW-0677">Repeat</keyword>
<feature type="region of interest" description="Disordered" evidence="10">
    <location>
        <begin position="1"/>
        <end position="69"/>
    </location>
</feature>
<evidence type="ECO:0000256" key="1">
    <source>
        <dbReference type="ARBA" id="ARBA00001798"/>
    </source>
</evidence>
<dbReference type="CDD" id="cd20336">
    <property type="entry name" value="Rcat_RBR"/>
    <property type="match status" value="1"/>
</dbReference>
<dbReference type="Pfam" id="PF01485">
    <property type="entry name" value="IBR"/>
    <property type="match status" value="1"/>
</dbReference>
<keyword evidence="3" id="KW-0808">Transferase</keyword>
<dbReference type="InterPro" id="IPR002867">
    <property type="entry name" value="IBR_dom"/>
</dbReference>
<dbReference type="PROSITE" id="PS00518">
    <property type="entry name" value="ZF_RING_1"/>
    <property type="match status" value="1"/>
</dbReference>
<dbReference type="InterPro" id="IPR013083">
    <property type="entry name" value="Znf_RING/FYVE/PHD"/>
</dbReference>
<dbReference type="CDD" id="cd20335">
    <property type="entry name" value="BRcat_RBR"/>
    <property type="match status" value="1"/>
</dbReference>
<dbReference type="PROSITE" id="PS51873">
    <property type="entry name" value="TRIAD"/>
    <property type="match status" value="1"/>
</dbReference>
<dbReference type="Pfam" id="PF22191">
    <property type="entry name" value="IBR_1"/>
    <property type="match status" value="1"/>
</dbReference>
<evidence type="ECO:0000256" key="3">
    <source>
        <dbReference type="ARBA" id="ARBA00022679"/>
    </source>
</evidence>
<evidence type="ECO:0000313" key="13">
    <source>
        <dbReference type="EMBL" id="KAH7078278.1"/>
    </source>
</evidence>
<feature type="non-terminal residue" evidence="13">
    <location>
        <position position="1"/>
    </location>
</feature>
<evidence type="ECO:0000256" key="8">
    <source>
        <dbReference type="ARBA" id="ARBA00022833"/>
    </source>
</evidence>
<dbReference type="InterPro" id="IPR001841">
    <property type="entry name" value="Znf_RING"/>
</dbReference>
<feature type="domain" description="RING-type" evidence="11">
    <location>
        <begin position="76"/>
        <end position="129"/>
    </location>
</feature>
<keyword evidence="14" id="KW-1185">Reference proteome</keyword>
<keyword evidence="7" id="KW-0833">Ubl conjugation pathway</keyword>
<dbReference type="GO" id="GO:0061630">
    <property type="term" value="F:ubiquitin protein ligase activity"/>
    <property type="evidence" value="ECO:0007669"/>
    <property type="project" value="UniProtKB-EC"/>
</dbReference>
<comment type="catalytic activity">
    <reaction evidence="1">
        <text>[E2 ubiquitin-conjugating enzyme]-S-ubiquitinyl-L-cysteine + [acceptor protein]-L-lysine = [E2 ubiquitin-conjugating enzyme]-L-cysteine + [acceptor protein]-N(6)-ubiquitinyl-L-lysine.</text>
        <dbReference type="EC" id="2.3.2.31"/>
    </reaction>
</comment>
<dbReference type="Proteomes" id="UP000813461">
    <property type="component" value="Unassembled WGS sequence"/>
</dbReference>
<dbReference type="AlphaFoldDB" id="A0A8K0R0J1"/>
<accession>A0A8K0R0J1</accession>
<evidence type="ECO:0000259" key="12">
    <source>
        <dbReference type="PROSITE" id="PS51873"/>
    </source>
</evidence>
<dbReference type="SUPFAM" id="SSF57850">
    <property type="entry name" value="RING/U-box"/>
    <property type="match status" value="3"/>
</dbReference>
<evidence type="ECO:0000256" key="5">
    <source>
        <dbReference type="ARBA" id="ARBA00022737"/>
    </source>
</evidence>
<reference evidence="13" key="1">
    <citation type="journal article" date="2021" name="Nat. Commun.">
        <title>Genetic determinants of endophytism in the Arabidopsis root mycobiome.</title>
        <authorList>
            <person name="Mesny F."/>
            <person name="Miyauchi S."/>
            <person name="Thiergart T."/>
            <person name="Pickel B."/>
            <person name="Atanasova L."/>
            <person name="Karlsson M."/>
            <person name="Huettel B."/>
            <person name="Barry K.W."/>
            <person name="Haridas S."/>
            <person name="Chen C."/>
            <person name="Bauer D."/>
            <person name="Andreopoulos W."/>
            <person name="Pangilinan J."/>
            <person name="LaButti K."/>
            <person name="Riley R."/>
            <person name="Lipzen A."/>
            <person name="Clum A."/>
            <person name="Drula E."/>
            <person name="Henrissat B."/>
            <person name="Kohler A."/>
            <person name="Grigoriev I.V."/>
            <person name="Martin F.M."/>
            <person name="Hacquard S."/>
        </authorList>
    </citation>
    <scope>NUCLEOTIDE SEQUENCE</scope>
    <source>
        <strain evidence="13">MPI-SDFR-AT-0120</strain>
    </source>
</reference>
<dbReference type="InterPro" id="IPR031127">
    <property type="entry name" value="E3_UB_ligase_RBR"/>
</dbReference>
<organism evidence="13 14">
    <name type="scientific">Paraphoma chrysanthemicola</name>
    <dbReference type="NCBI Taxonomy" id="798071"/>
    <lineage>
        <taxon>Eukaryota</taxon>
        <taxon>Fungi</taxon>
        <taxon>Dikarya</taxon>
        <taxon>Ascomycota</taxon>
        <taxon>Pezizomycotina</taxon>
        <taxon>Dothideomycetes</taxon>
        <taxon>Pleosporomycetidae</taxon>
        <taxon>Pleosporales</taxon>
        <taxon>Pleosporineae</taxon>
        <taxon>Phaeosphaeriaceae</taxon>
        <taxon>Paraphoma</taxon>
    </lineage>
</organism>
<dbReference type="SMART" id="SM00647">
    <property type="entry name" value="IBR"/>
    <property type="match status" value="2"/>
</dbReference>
<dbReference type="InterPro" id="IPR017907">
    <property type="entry name" value="Znf_RING_CS"/>
</dbReference>
<evidence type="ECO:0000313" key="14">
    <source>
        <dbReference type="Proteomes" id="UP000813461"/>
    </source>
</evidence>
<evidence type="ECO:0000256" key="2">
    <source>
        <dbReference type="ARBA" id="ARBA00012251"/>
    </source>
</evidence>
<feature type="domain" description="RING-type" evidence="12">
    <location>
        <begin position="72"/>
        <end position="272"/>
    </location>
</feature>
<comment type="caution">
    <text evidence="13">The sequence shown here is derived from an EMBL/GenBank/DDBJ whole genome shotgun (WGS) entry which is preliminary data.</text>
</comment>
<protein>
    <recommendedName>
        <fullName evidence="2">RBR-type E3 ubiquitin transferase</fullName>
        <ecNumber evidence="2">2.3.2.31</ecNumber>
    </recommendedName>
</protein>
<dbReference type="EMBL" id="JAGMVJ010000017">
    <property type="protein sequence ID" value="KAH7078278.1"/>
    <property type="molecule type" value="Genomic_DNA"/>
</dbReference>
<dbReference type="Gene3D" id="1.20.120.1750">
    <property type="match status" value="1"/>
</dbReference>